<evidence type="ECO:0000313" key="6">
    <source>
        <dbReference type="Proteomes" id="UP000199310"/>
    </source>
</evidence>
<evidence type="ECO:0000256" key="1">
    <source>
        <dbReference type="ARBA" id="ARBA00023015"/>
    </source>
</evidence>
<dbReference type="SUPFAM" id="SSF51215">
    <property type="entry name" value="Regulatory protein AraC"/>
    <property type="match status" value="1"/>
</dbReference>
<dbReference type="InterPro" id="IPR037923">
    <property type="entry name" value="HTH-like"/>
</dbReference>
<keyword evidence="6" id="KW-1185">Reference proteome</keyword>
<sequence length="303" mass="34728">MQTANRRTTGTKNNAIPYLRLTAAGFEIASMQSFIAANNELLNHPIRTNAFHIFWFKAGGKCFQVNFSPVEFQENTILFVRKDSVQLLHHEKDYHGLTISFTEDFLYQTITDQHFLQDTALFSDHAALTSIQPGERLPAFMAILHAMEEEIEGPPDAFKTDILRNLLRNFLMLAAREKGMTHMHHDPLNRDALFAQQYISLVEKEFSRQKKVAAYAAMLHISEKRLHLATTQISGKTPKQLIDDKVLLEARRLLGYSHQLIKEIGYELGFPEPSNFIKYFIKHTGISPAAFRKNIRERAGNQI</sequence>
<keyword evidence="3" id="KW-0804">Transcription</keyword>
<dbReference type="Proteomes" id="UP000199310">
    <property type="component" value="Unassembled WGS sequence"/>
</dbReference>
<dbReference type="PROSITE" id="PS01124">
    <property type="entry name" value="HTH_ARAC_FAMILY_2"/>
    <property type="match status" value="1"/>
</dbReference>
<dbReference type="SMART" id="SM00342">
    <property type="entry name" value="HTH_ARAC"/>
    <property type="match status" value="1"/>
</dbReference>
<dbReference type="PANTHER" id="PTHR43280:SF32">
    <property type="entry name" value="TRANSCRIPTIONAL REGULATORY PROTEIN"/>
    <property type="match status" value="1"/>
</dbReference>
<dbReference type="SUPFAM" id="SSF46689">
    <property type="entry name" value="Homeodomain-like"/>
    <property type="match status" value="1"/>
</dbReference>
<proteinExistence type="predicted"/>
<feature type="domain" description="HTH araC/xylS-type" evidence="4">
    <location>
        <begin position="196"/>
        <end position="294"/>
    </location>
</feature>
<dbReference type="OrthoDB" id="1096411at2"/>
<dbReference type="InterPro" id="IPR009057">
    <property type="entry name" value="Homeodomain-like_sf"/>
</dbReference>
<evidence type="ECO:0000313" key="5">
    <source>
        <dbReference type="EMBL" id="SEW53071.1"/>
    </source>
</evidence>
<dbReference type="Pfam" id="PF12833">
    <property type="entry name" value="HTH_18"/>
    <property type="match status" value="1"/>
</dbReference>
<dbReference type="GO" id="GO:0043565">
    <property type="term" value="F:sequence-specific DNA binding"/>
    <property type="evidence" value="ECO:0007669"/>
    <property type="project" value="InterPro"/>
</dbReference>
<dbReference type="InterPro" id="IPR018060">
    <property type="entry name" value="HTH_AraC"/>
</dbReference>
<dbReference type="STRING" id="29529.SAMN04488122_5324"/>
<dbReference type="Gene3D" id="1.10.10.60">
    <property type="entry name" value="Homeodomain-like"/>
    <property type="match status" value="1"/>
</dbReference>
<dbReference type="PANTHER" id="PTHR43280">
    <property type="entry name" value="ARAC-FAMILY TRANSCRIPTIONAL REGULATOR"/>
    <property type="match status" value="1"/>
</dbReference>
<evidence type="ECO:0000259" key="4">
    <source>
        <dbReference type="PROSITE" id="PS01124"/>
    </source>
</evidence>
<dbReference type="EMBL" id="FOJG01000002">
    <property type="protein sequence ID" value="SEW53071.1"/>
    <property type="molecule type" value="Genomic_DNA"/>
</dbReference>
<dbReference type="AlphaFoldDB" id="A0A1I0S9U6"/>
<accession>A0A1I0S9U6</accession>
<dbReference type="RefSeq" id="WP_089900168.1">
    <property type="nucleotide sequence ID" value="NZ_FOJG01000002.1"/>
</dbReference>
<keyword evidence="1" id="KW-0805">Transcription regulation</keyword>
<evidence type="ECO:0000256" key="2">
    <source>
        <dbReference type="ARBA" id="ARBA00023125"/>
    </source>
</evidence>
<protein>
    <submittedName>
        <fullName evidence="5">AraC-type DNA-binding protein</fullName>
    </submittedName>
</protein>
<name>A0A1I0S9U6_9BACT</name>
<organism evidence="5 6">
    <name type="scientific">Chitinophaga arvensicola</name>
    <dbReference type="NCBI Taxonomy" id="29529"/>
    <lineage>
        <taxon>Bacteria</taxon>
        <taxon>Pseudomonadati</taxon>
        <taxon>Bacteroidota</taxon>
        <taxon>Chitinophagia</taxon>
        <taxon>Chitinophagales</taxon>
        <taxon>Chitinophagaceae</taxon>
        <taxon>Chitinophaga</taxon>
    </lineage>
</organism>
<gene>
    <name evidence="5" type="ORF">SAMN04488122_5324</name>
</gene>
<dbReference type="GO" id="GO:0003700">
    <property type="term" value="F:DNA-binding transcription factor activity"/>
    <property type="evidence" value="ECO:0007669"/>
    <property type="project" value="InterPro"/>
</dbReference>
<reference evidence="6" key="1">
    <citation type="submission" date="2016-10" db="EMBL/GenBank/DDBJ databases">
        <authorList>
            <person name="Varghese N."/>
            <person name="Submissions S."/>
        </authorList>
    </citation>
    <scope>NUCLEOTIDE SEQUENCE [LARGE SCALE GENOMIC DNA]</scope>
    <source>
        <strain evidence="6">DSM 3695</strain>
    </source>
</reference>
<keyword evidence="2 5" id="KW-0238">DNA-binding</keyword>
<evidence type="ECO:0000256" key="3">
    <source>
        <dbReference type="ARBA" id="ARBA00023163"/>
    </source>
</evidence>